<dbReference type="AlphaFoldDB" id="A0A919S3L5"/>
<gene>
    <name evidence="1" type="ORF">CPJCM30710_26590</name>
</gene>
<dbReference type="EMBL" id="BOPZ01000025">
    <property type="protein sequence ID" value="GIM29993.1"/>
    <property type="molecule type" value="Genomic_DNA"/>
</dbReference>
<evidence type="ECO:0000313" key="2">
    <source>
        <dbReference type="Proteomes" id="UP000679179"/>
    </source>
</evidence>
<dbReference type="RefSeq" id="WP_212904674.1">
    <property type="nucleotide sequence ID" value="NZ_BOPZ01000025.1"/>
</dbReference>
<comment type="caution">
    <text evidence="1">The sequence shown here is derived from an EMBL/GenBank/DDBJ whole genome shotgun (WGS) entry which is preliminary data.</text>
</comment>
<protein>
    <submittedName>
        <fullName evidence="1">Uncharacterized protein</fullName>
    </submittedName>
</protein>
<dbReference type="Proteomes" id="UP000679179">
    <property type="component" value="Unassembled WGS sequence"/>
</dbReference>
<proteinExistence type="predicted"/>
<accession>A0A919S3L5</accession>
<sequence>MKVVFQFYDKNGQSDSANNIEKDLSSDEIMVLLKSKEIAYPVNTGFLFTIKHCEIENSVYDMFTEPYKLIIKLKEKN</sequence>
<keyword evidence="2" id="KW-1185">Reference proteome</keyword>
<name>A0A919S3L5_9CLOT</name>
<evidence type="ECO:0000313" key="1">
    <source>
        <dbReference type="EMBL" id="GIM29993.1"/>
    </source>
</evidence>
<organism evidence="1 2">
    <name type="scientific">Clostridium polyendosporum</name>
    <dbReference type="NCBI Taxonomy" id="69208"/>
    <lineage>
        <taxon>Bacteria</taxon>
        <taxon>Bacillati</taxon>
        <taxon>Bacillota</taxon>
        <taxon>Clostridia</taxon>
        <taxon>Eubacteriales</taxon>
        <taxon>Clostridiaceae</taxon>
        <taxon>Clostridium</taxon>
    </lineage>
</organism>
<reference evidence="1" key="1">
    <citation type="submission" date="2021-03" db="EMBL/GenBank/DDBJ databases">
        <title>Taxonomic study of Clostridium polyendosporum from meadow-gley soil under rice.</title>
        <authorList>
            <person name="Kobayashi H."/>
            <person name="Tanizawa Y."/>
            <person name="Yagura M."/>
        </authorList>
    </citation>
    <scope>NUCLEOTIDE SEQUENCE</scope>
    <source>
        <strain evidence="1">JCM 30710</strain>
    </source>
</reference>